<organism evidence="1 2">
    <name type="scientific">Hyperthermus butylicus (strain DSM 5456 / JCM 9403 / PLM1-5)</name>
    <dbReference type="NCBI Taxonomy" id="415426"/>
    <lineage>
        <taxon>Archaea</taxon>
        <taxon>Thermoproteota</taxon>
        <taxon>Thermoprotei</taxon>
        <taxon>Desulfurococcales</taxon>
        <taxon>Pyrodictiaceae</taxon>
        <taxon>Hyperthermus</taxon>
    </lineage>
</organism>
<dbReference type="STRING" id="415426.Hbut_1209"/>
<proteinExistence type="predicted"/>
<evidence type="ECO:0000313" key="1">
    <source>
        <dbReference type="EMBL" id="ABM81043.1"/>
    </source>
</evidence>
<dbReference type="KEGG" id="hbu:Hbut_1209"/>
<protein>
    <submittedName>
        <fullName evidence="1">Uncharacterized protein</fullName>
    </submittedName>
</protein>
<dbReference type="EMBL" id="CP000493">
    <property type="protein sequence ID" value="ABM81043.1"/>
    <property type="molecule type" value="Genomic_DNA"/>
</dbReference>
<dbReference type="Proteomes" id="UP000002593">
    <property type="component" value="Chromosome"/>
</dbReference>
<sequence length="103" mass="11923">MAQARRRLLERKLKEMLLEQAKRAGISPEQLAEWLYESAGIRVKATWHDVEREVLRSDEVSAQELAAYLLSEGVEVDESKWLDILRQHGLSKSIPRLPREGEK</sequence>
<dbReference type="GeneID" id="4782984"/>
<reference evidence="1 2" key="1">
    <citation type="journal article" date="2007" name="Archaea">
        <title>The genome of Hyperthermus butylicus: a sulfur-reducing, peptide fermenting, neutrophilic Crenarchaeote growing up to 108 degrees C.</title>
        <authorList>
            <person name="Brugger K."/>
            <person name="Chen L."/>
            <person name="Stark M."/>
            <person name="Zibat A."/>
            <person name="Redder P."/>
            <person name="Ruepp A."/>
            <person name="Awayez M."/>
            <person name="She Q."/>
            <person name="Garrett R.A."/>
            <person name="Klenk H.P."/>
        </authorList>
    </citation>
    <scope>NUCLEOTIDE SEQUENCE [LARGE SCALE GENOMIC DNA]</scope>
    <source>
        <strain evidence="2">DSM 5456 / JCM 9403 / PLM1-5</strain>
    </source>
</reference>
<keyword evidence="2" id="KW-1185">Reference proteome</keyword>
<dbReference type="AlphaFoldDB" id="A2BM32"/>
<accession>A2BM32</accession>
<dbReference type="HOGENOM" id="CLU_2353312_0_0_2"/>
<name>A2BM32_HYPBU</name>
<dbReference type="OrthoDB" id="14938at2157"/>
<gene>
    <name evidence="1" type="ordered locus">Hbut_1209</name>
</gene>
<dbReference type="RefSeq" id="WP_011822361.1">
    <property type="nucleotide sequence ID" value="NC_008818.1"/>
</dbReference>
<dbReference type="eggNOG" id="arCOG11396">
    <property type="taxonomic scope" value="Archaea"/>
</dbReference>
<dbReference type="EnsemblBacteria" id="ABM81043">
    <property type="protein sequence ID" value="ABM81043"/>
    <property type="gene ID" value="Hbut_1209"/>
</dbReference>
<evidence type="ECO:0000313" key="2">
    <source>
        <dbReference type="Proteomes" id="UP000002593"/>
    </source>
</evidence>